<reference evidence="1" key="1">
    <citation type="submission" date="2025-02" db="EMBL/GenBank/DDBJ databases">
        <title>Complete genome sequences of 52 Bacillus and Priestia strains isolated from West-African fermentations and 26 reference strains from the DSMZ collection.</title>
        <authorList>
            <person name="Wiedenbein E.S."/>
            <person name="Canoy T.S."/>
            <person name="Hui Y."/>
            <person name="Parkouda C."/>
            <person name="Dawende C."/>
            <person name="Ametefe E."/>
            <person name="Jespersen L."/>
            <person name="Nielsen D.S."/>
        </authorList>
    </citation>
    <scope>NUCLEOTIDE SEQUENCE</scope>
    <source>
        <strain evidence="1">PRO122</strain>
    </source>
</reference>
<accession>A0AC61Z3P8</accession>
<gene>
    <name evidence="1" type="ORF">P5658_00440</name>
</gene>
<dbReference type="EMBL" id="CP121756">
    <property type="protein sequence ID" value="WGE07707.1"/>
    <property type="molecule type" value="Genomic_DNA"/>
</dbReference>
<proteinExistence type="predicted"/>
<organism evidence="1 2">
    <name type="scientific">Bacillus subtilis</name>
    <dbReference type="NCBI Taxonomy" id="1423"/>
    <lineage>
        <taxon>Bacteria</taxon>
        <taxon>Bacillati</taxon>
        <taxon>Bacillota</taxon>
        <taxon>Bacilli</taxon>
        <taxon>Bacillales</taxon>
        <taxon>Bacillaceae</taxon>
        <taxon>Bacillus</taxon>
    </lineage>
</organism>
<evidence type="ECO:0000313" key="2">
    <source>
        <dbReference type="Proteomes" id="UP001217185"/>
    </source>
</evidence>
<name>A0AC61Z3P8_BACIU</name>
<dbReference type="Proteomes" id="UP001217185">
    <property type="component" value="Chromosome"/>
</dbReference>
<protein>
    <submittedName>
        <fullName evidence="1">Uncharacterized protein</fullName>
    </submittedName>
</protein>
<sequence length="147" mass="16519">MKKSKFILASIVSVGLLVFLAWFIYAGTHQPPILKGNSKDGKWSVIYSPEKDIDLARQDLWAVHITWKRDSEFSIKEVVFKENGVVEASGDATDEPKNAKKIAVAIMGDPPNMNNDYTVEVTWEENGKEIKRSFVIPNVIKRILSLG</sequence>
<evidence type="ECO:0000313" key="1">
    <source>
        <dbReference type="EMBL" id="WGE07707.1"/>
    </source>
</evidence>